<evidence type="ECO:0000256" key="8">
    <source>
        <dbReference type="ARBA" id="ARBA00022777"/>
    </source>
</evidence>
<keyword evidence="4" id="KW-0723">Serine/threonine-protein kinase</keyword>
<keyword evidence="18" id="KW-1185">Reference proteome</keyword>
<dbReference type="InterPro" id="IPR008271">
    <property type="entry name" value="Ser/Thr_kinase_AS"/>
</dbReference>
<dbReference type="PROSITE" id="PS00107">
    <property type="entry name" value="PROTEIN_KINASE_ATP"/>
    <property type="match status" value="1"/>
</dbReference>
<dbReference type="Gene3D" id="1.10.510.10">
    <property type="entry name" value="Transferase(Phosphotransferase) domain 1"/>
    <property type="match status" value="1"/>
</dbReference>
<evidence type="ECO:0000259" key="16">
    <source>
        <dbReference type="PROSITE" id="PS50011"/>
    </source>
</evidence>
<dbReference type="Proteomes" id="UP001187343">
    <property type="component" value="Unassembled WGS sequence"/>
</dbReference>
<dbReference type="SUPFAM" id="SSF48371">
    <property type="entry name" value="ARM repeat"/>
    <property type="match status" value="1"/>
</dbReference>
<dbReference type="InterPro" id="IPR000719">
    <property type="entry name" value="Prot_kinase_dom"/>
</dbReference>
<dbReference type="PANTHER" id="PTHR22983">
    <property type="entry name" value="PROTEIN KINASE RELATED"/>
    <property type="match status" value="1"/>
</dbReference>
<evidence type="ECO:0000256" key="5">
    <source>
        <dbReference type="ARBA" id="ARBA00022679"/>
    </source>
</evidence>
<dbReference type="PANTHER" id="PTHR22983:SF6">
    <property type="entry name" value="SERINE_THREONINE-PROTEIN KINASE 36"/>
    <property type="match status" value="1"/>
</dbReference>
<dbReference type="Pfam" id="PF00069">
    <property type="entry name" value="Pkinase"/>
    <property type="match status" value="1"/>
</dbReference>
<dbReference type="SUPFAM" id="SSF56112">
    <property type="entry name" value="Protein kinase-like (PK-like)"/>
    <property type="match status" value="1"/>
</dbReference>
<evidence type="ECO:0000256" key="4">
    <source>
        <dbReference type="ARBA" id="ARBA00022527"/>
    </source>
</evidence>
<comment type="caution">
    <text evidence="17">The sequence shown here is derived from an EMBL/GenBank/DDBJ whole genome shotgun (WGS) entry which is preliminary data.</text>
</comment>
<dbReference type="Pfam" id="PF02985">
    <property type="entry name" value="HEAT"/>
    <property type="match status" value="1"/>
</dbReference>
<keyword evidence="9 14" id="KW-0067">ATP-binding</keyword>
<dbReference type="PROSITE" id="PS50011">
    <property type="entry name" value="PROTEIN_KINASE_DOM"/>
    <property type="match status" value="1"/>
</dbReference>
<dbReference type="InterPro" id="IPR017441">
    <property type="entry name" value="Protein_kinase_ATP_BS"/>
</dbReference>
<dbReference type="InterPro" id="IPR000357">
    <property type="entry name" value="HEAT"/>
</dbReference>
<evidence type="ECO:0000256" key="15">
    <source>
        <dbReference type="SAM" id="MobiDB-lite"/>
    </source>
</evidence>
<evidence type="ECO:0000256" key="13">
    <source>
        <dbReference type="ARBA" id="ARBA00075375"/>
    </source>
</evidence>
<dbReference type="GO" id="GO:0005856">
    <property type="term" value="C:cytoskeleton"/>
    <property type="evidence" value="ECO:0007669"/>
    <property type="project" value="UniProtKB-SubCell"/>
</dbReference>
<organism evidence="17 18">
    <name type="scientific">Cirrhinus molitorella</name>
    <name type="common">mud carp</name>
    <dbReference type="NCBI Taxonomy" id="172907"/>
    <lineage>
        <taxon>Eukaryota</taxon>
        <taxon>Metazoa</taxon>
        <taxon>Chordata</taxon>
        <taxon>Craniata</taxon>
        <taxon>Vertebrata</taxon>
        <taxon>Euteleostomi</taxon>
        <taxon>Actinopterygii</taxon>
        <taxon>Neopterygii</taxon>
        <taxon>Teleostei</taxon>
        <taxon>Ostariophysi</taxon>
        <taxon>Cypriniformes</taxon>
        <taxon>Cyprinidae</taxon>
        <taxon>Labeoninae</taxon>
        <taxon>Labeonini</taxon>
        <taxon>Cirrhinus</taxon>
    </lineage>
</organism>
<evidence type="ECO:0000256" key="10">
    <source>
        <dbReference type="ARBA" id="ARBA00023212"/>
    </source>
</evidence>
<feature type="compositionally biased region" description="Polar residues" evidence="15">
    <location>
        <begin position="341"/>
        <end position="372"/>
    </location>
</feature>
<evidence type="ECO:0000256" key="11">
    <source>
        <dbReference type="ARBA" id="ARBA00047899"/>
    </source>
</evidence>
<keyword evidence="3" id="KW-0963">Cytoplasm</keyword>
<gene>
    <name evidence="17" type="ORF">Q8A67_004213</name>
</gene>
<evidence type="ECO:0000256" key="6">
    <source>
        <dbReference type="ARBA" id="ARBA00022737"/>
    </source>
</evidence>
<feature type="binding site" evidence="14">
    <location>
        <position position="33"/>
    </location>
    <ligand>
        <name>ATP</name>
        <dbReference type="ChEBI" id="CHEBI:30616"/>
    </ligand>
</feature>
<evidence type="ECO:0000256" key="7">
    <source>
        <dbReference type="ARBA" id="ARBA00022741"/>
    </source>
</evidence>
<reference evidence="17" key="1">
    <citation type="submission" date="2023-08" db="EMBL/GenBank/DDBJ databases">
        <title>Chromosome-level Genome Assembly of mud carp (Cirrhinus molitorella).</title>
        <authorList>
            <person name="Liu H."/>
        </authorList>
    </citation>
    <scope>NUCLEOTIDE SEQUENCE</scope>
    <source>
        <strain evidence="17">Prfri</strain>
        <tissue evidence="17">Muscle</tissue>
    </source>
</reference>
<evidence type="ECO:0000256" key="1">
    <source>
        <dbReference type="ARBA" id="ARBA00004245"/>
    </source>
</evidence>
<dbReference type="InterPro" id="IPR016024">
    <property type="entry name" value="ARM-type_fold"/>
</dbReference>
<feature type="region of interest" description="Disordered" evidence="15">
    <location>
        <begin position="313"/>
        <end position="384"/>
    </location>
</feature>
<keyword evidence="8" id="KW-0418">Kinase</keyword>
<keyword evidence="6" id="KW-0677">Repeat</keyword>
<proteinExistence type="predicted"/>
<comment type="catalytic activity">
    <reaction evidence="11">
        <text>L-threonyl-[protein] + ATP = O-phospho-L-threonyl-[protein] + ADP + H(+)</text>
        <dbReference type="Rhea" id="RHEA:46608"/>
        <dbReference type="Rhea" id="RHEA-COMP:11060"/>
        <dbReference type="Rhea" id="RHEA-COMP:11605"/>
        <dbReference type="ChEBI" id="CHEBI:15378"/>
        <dbReference type="ChEBI" id="CHEBI:30013"/>
        <dbReference type="ChEBI" id="CHEBI:30616"/>
        <dbReference type="ChEBI" id="CHEBI:61977"/>
        <dbReference type="ChEBI" id="CHEBI:456216"/>
        <dbReference type="EC" id="2.7.11.1"/>
    </reaction>
</comment>
<dbReference type="GO" id="GO:0004674">
    <property type="term" value="F:protein serine/threonine kinase activity"/>
    <property type="evidence" value="ECO:0007669"/>
    <property type="project" value="UniProtKB-KW"/>
</dbReference>
<evidence type="ECO:0000256" key="12">
    <source>
        <dbReference type="ARBA" id="ARBA00048679"/>
    </source>
</evidence>
<evidence type="ECO:0000313" key="17">
    <source>
        <dbReference type="EMBL" id="KAK2912080.1"/>
    </source>
</evidence>
<keyword evidence="10" id="KW-0206">Cytoskeleton</keyword>
<dbReference type="PROSITE" id="PS00108">
    <property type="entry name" value="PROTEIN_KINASE_ST"/>
    <property type="match status" value="1"/>
</dbReference>
<name>A0AA88Q253_9TELE</name>
<sequence>MDQYHILEVIGEGSFGRVYKGRRKFSGQVVALKFIPKVGRSEKDLRSLKREIDIMRGLTHPNIVLLLDSFETEREVVVVTEYAEGELFQILEDDGSLPENQVREIACQLVSALYYLHSHRILHRDMKPQNILLGKGGVVKLCDFGFARAMSVSTLVLTSIKGTPLYMSPELVEEKPYDHSADLWSLGCILYELHTGAPPFYTNSIFQLVQLIVRDPVKWPENMSQDCLSFLKGLLMKDPEKRLSWPDLLHHPFVADGVLMVSDEGSSNPLTVPPSPDLQALKHQQAAEKTTARSGEGKLLRKARELREKEKINKREIASGSAARASQMRCKTASAGGAPTTGHSLGSTFSVYQNSSQPATNQHQANDNSVTRVRSAPHKGQISRDYAREFPSVEVGPRQILKRPGHARTSLASVRMDSEEQDMDSDYEWQQMIELSGQGPLNTSILQRLKTKLLVTKNQLLVRKGEEASLIVQPLKILRNIVQNCQSDVETLGKELELPHLLFNLIEDILNIPDLMQESQGETVLADLMNVLIMYLEKSPGWEIKGRRPEDLCQLFISIFLCRDPKRSALLATAVLTLFTRCGMSVNVSMERLTAFLGNILTDTAETHNPLPAGWGMCDGLLSLILHRLSECESSSLLDFQDSELWPRLWAKVNATLENTTSQSCHFSPNGLYVFLSLALLVFSSDPYNCVAFLSDNSTNCVSALSHFLTTSCSAALLELGLFWGDSELNSLSVMSCHLLCIPFSLELPLEKLLSVLRSYQSSKIVAGLVQMVQTLPVALVELPLCLLNRLLLSDPQHTSPCLITAAQTSAFLPYSTESSDNGADHTQNHLNHFGNGAERFKSNGIAKKTKIDHIKGDIKSKKRFDRPKGDVDAFKNSCVKTQYQLSKNKTVREVQPKSKIHPQKTVEHLRDKIEQQSGCIEELMDSLEISAGRLHDLTPQQGCKISWLIDSLEELRSGDHPKVSTAKIRSSPEEVRTAGSLLALLLQSELLSGCAVELLILLSHITRLLIHLPVETTQLQFALRHRDEGIRAACCGLLGHLGSGVRQVISESSSVKFDLFQVLLGCLCDPSPSVRRAACKALGNWLSAMGKSDLTISNKGFKNATDVKDKSRRTPAMEGVRHERDVWTELAIGAARPLVSLLSDADNVIRQLCCGALGNLAALGGGDGALLNADAPGLILQTACNDSHHAVRRAAVATLRAFSRQNTLLQALRSLDAGGKLCHTSQSSLFQRDYQWLVSKLDGSVEGKT</sequence>
<dbReference type="InterPro" id="IPR011009">
    <property type="entry name" value="Kinase-like_dom_sf"/>
</dbReference>
<dbReference type="GO" id="GO:0005737">
    <property type="term" value="C:cytoplasm"/>
    <property type="evidence" value="ECO:0007669"/>
    <property type="project" value="UniProtKB-ARBA"/>
</dbReference>
<dbReference type="InterPro" id="IPR011989">
    <property type="entry name" value="ARM-like"/>
</dbReference>
<feature type="domain" description="Protein kinase" evidence="16">
    <location>
        <begin position="4"/>
        <end position="254"/>
    </location>
</feature>
<dbReference type="Gene3D" id="1.25.10.10">
    <property type="entry name" value="Leucine-rich Repeat Variant"/>
    <property type="match status" value="2"/>
</dbReference>
<dbReference type="SMART" id="SM00220">
    <property type="entry name" value="S_TKc"/>
    <property type="match status" value="1"/>
</dbReference>
<evidence type="ECO:0000256" key="14">
    <source>
        <dbReference type="PROSITE-ProRule" id="PRU10141"/>
    </source>
</evidence>
<dbReference type="CDD" id="cd14002">
    <property type="entry name" value="STKc_STK36"/>
    <property type="match status" value="1"/>
</dbReference>
<dbReference type="EC" id="2.7.11.1" evidence="2"/>
<protein>
    <recommendedName>
        <fullName evidence="2">non-specific serine/threonine protein kinase</fullName>
        <ecNumber evidence="2">2.7.11.1</ecNumber>
    </recommendedName>
    <alternativeName>
        <fullName evidence="13">Fused homolog</fullName>
    </alternativeName>
</protein>
<keyword evidence="7 14" id="KW-0547">Nucleotide-binding</keyword>
<evidence type="ECO:0000313" key="18">
    <source>
        <dbReference type="Proteomes" id="UP001187343"/>
    </source>
</evidence>
<evidence type="ECO:0000256" key="9">
    <source>
        <dbReference type="ARBA" id="ARBA00022840"/>
    </source>
</evidence>
<evidence type="ECO:0000256" key="2">
    <source>
        <dbReference type="ARBA" id="ARBA00012513"/>
    </source>
</evidence>
<dbReference type="FunFam" id="3.30.200.20:FF:000042">
    <property type="entry name" value="Aurora kinase A"/>
    <property type="match status" value="1"/>
</dbReference>
<dbReference type="AlphaFoldDB" id="A0AA88Q253"/>
<dbReference type="GO" id="GO:0005524">
    <property type="term" value="F:ATP binding"/>
    <property type="evidence" value="ECO:0007669"/>
    <property type="project" value="UniProtKB-UniRule"/>
</dbReference>
<comment type="catalytic activity">
    <reaction evidence="12">
        <text>L-seryl-[protein] + ATP = O-phospho-L-seryl-[protein] + ADP + H(+)</text>
        <dbReference type="Rhea" id="RHEA:17989"/>
        <dbReference type="Rhea" id="RHEA-COMP:9863"/>
        <dbReference type="Rhea" id="RHEA-COMP:11604"/>
        <dbReference type="ChEBI" id="CHEBI:15378"/>
        <dbReference type="ChEBI" id="CHEBI:29999"/>
        <dbReference type="ChEBI" id="CHEBI:30616"/>
        <dbReference type="ChEBI" id="CHEBI:83421"/>
        <dbReference type="ChEBI" id="CHEBI:456216"/>
        <dbReference type="EC" id="2.7.11.1"/>
    </reaction>
</comment>
<evidence type="ECO:0000256" key="3">
    <source>
        <dbReference type="ARBA" id="ARBA00022490"/>
    </source>
</evidence>
<dbReference type="GO" id="GO:0007224">
    <property type="term" value="P:smoothened signaling pathway"/>
    <property type="evidence" value="ECO:0007669"/>
    <property type="project" value="TreeGrafter"/>
</dbReference>
<comment type="subcellular location">
    <subcellularLocation>
        <location evidence="1">Cytoplasm</location>
        <location evidence="1">Cytoskeleton</location>
    </subcellularLocation>
</comment>
<accession>A0AA88Q253</accession>
<keyword evidence="5" id="KW-0808">Transferase</keyword>
<dbReference type="FunFam" id="1.10.510.10:FF:000292">
    <property type="entry name" value="Serine/threonine-protein kinase 36"/>
    <property type="match status" value="1"/>
</dbReference>
<dbReference type="EMBL" id="JAUYZG010000003">
    <property type="protein sequence ID" value="KAK2912080.1"/>
    <property type="molecule type" value="Genomic_DNA"/>
</dbReference>